<dbReference type="AntiFam" id="ANF00248">
    <property type="entry name" value="Shadow ORF (opposite ppsD)"/>
</dbReference>
<comment type="caution">
    <text evidence="2">The sequence shown here is derived from an EMBL/GenBank/DDBJ whole genome shotgun (WGS) entry which is preliminary data.</text>
</comment>
<accession>A0A918FWR2</accession>
<sequence length="321" mass="32966">MHRRRELLGDESLFERRVRGEVVGQGQQGGGVQAEILEGLTAAEGRLGHRQTPGDEGPYQRGLARDGVPGPFLVRAEKGEQGCRPLPQGLVVLGGQHEQPGAARCGPGGGLRRLLQHQMGVGAARAEGAEPGQTPAGGRARPGRGAALHRQPAVPEVEVRVERVGVQRGRQGGVPELQEHLGEPGDAGRALQMTDVGLHRADGHMLGTGCEGGQRRAQALQFDRVAERGAGAVGLDVAEGAHVGAGLADRVGDERGLRGRAGHGEPAGTAAVVEPGGADDGVDVVAVGERPVQRLEEYRPDALAGHVAGAALAEGAAPAVL</sequence>
<keyword evidence="3" id="KW-1185">Reference proteome</keyword>
<evidence type="ECO:0000256" key="1">
    <source>
        <dbReference type="SAM" id="MobiDB-lite"/>
    </source>
</evidence>
<name>A0A918FWR2_9ACTN</name>
<organism evidence="2 3">
    <name type="scientific">Streptomyces humidus</name>
    <dbReference type="NCBI Taxonomy" id="52259"/>
    <lineage>
        <taxon>Bacteria</taxon>
        <taxon>Bacillati</taxon>
        <taxon>Actinomycetota</taxon>
        <taxon>Actinomycetes</taxon>
        <taxon>Kitasatosporales</taxon>
        <taxon>Streptomycetaceae</taxon>
        <taxon>Streptomyces</taxon>
    </lineage>
</organism>
<dbReference type="AlphaFoldDB" id="A0A918FWR2"/>
<reference evidence="2" key="1">
    <citation type="journal article" date="2014" name="Int. J. Syst. Evol. Microbiol.">
        <title>Complete genome sequence of Corynebacterium casei LMG S-19264T (=DSM 44701T), isolated from a smear-ripened cheese.</title>
        <authorList>
            <consortium name="US DOE Joint Genome Institute (JGI-PGF)"/>
            <person name="Walter F."/>
            <person name="Albersmeier A."/>
            <person name="Kalinowski J."/>
            <person name="Ruckert C."/>
        </authorList>
    </citation>
    <scope>NUCLEOTIDE SEQUENCE</scope>
    <source>
        <strain evidence="2">JCM 4386</strain>
    </source>
</reference>
<reference evidence="2" key="2">
    <citation type="submission" date="2020-09" db="EMBL/GenBank/DDBJ databases">
        <authorList>
            <person name="Sun Q."/>
            <person name="Ohkuma M."/>
        </authorList>
    </citation>
    <scope>NUCLEOTIDE SEQUENCE</scope>
    <source>
        <strain evidence="2">JCM 4386</strain>
    </source>
</reference>
<evidence type="ECO:0000313" key="3">
    <source>
        <dbReference type="Proteomes" id="UP000606194"/>
    </source>
</evidence>
<proteinExistence type="predicted"/>
<feature type="region of interest" description="Disordered" evidence="1">
    <location>
        <begin position="126"/>
        <end position="152"/>
    </location>
</feature>
<protein>
    <submittedName>
        <fullName evidence="2">Uncharacterized protein</fullName>
    </submittedName>
</protein>
<dbReference type="Proteomes" id="UP000606194">
    <property type="component" value="Unassembled WGS sequence"/>
</dbReference>
<feature type="compositionally biased region" description="Low complexity" evidence="1">
    <location>
        <begin position="136"/>
        <end position="146"/>
    </location>
</feature>
<dbReference type="EMBL" id="BMTL01000015">
    <property type="protein sequence ID" value="GGR96655.1"/>
    <property type="molecule type" value="Genomic_DNA"/>
</dbReference>
<gene>
    <name evidence="2" type="ORF">GCM10010269_39380</name>
</gene>
<evidence type="ECO:0000313" key="2">
    <source>
        <dbReference type="EMBL" id="GGR96655.1"/>
    </source>
</evidence>